<gene>
    <name evidence="2" type="ORF">Cgig2_032328</name>
</gene>
<feature type="compositionally biased region" description="Acidic residues" evidence="1">
    <location>
        <begin position="114"/>
        <end position="123"/>
    </location>
</feature>
<evidence type="ECO:0000313" key="2">
    <source>
        <dbReference type="EMBL" id="KAJ8443705.1"/>
    </source>
</evidence>
<evidence type="ECO:0000313" key="3">
    <source>
        <dbReference type="Proteomes" id="UP001153076"/>
    </source>
</evidence>
<dbReference type="EMBL" id="JAKOGI010000114">
    <property type="protein sequence ID" value="KAJ8443705.1"/>
    <property type="molecule type" value="Genomic_DNA"/>
</dbReference>
<dbReference type="AlphaFoldDB" id="A0A9Q1KHM4"/>
<reference evidence="2" key="1">
    <citation type="submission" date="2022-04" db="EMBL/GenBank/DDBJ databases">
        <title>Carnegiea gigantea Genome sequencing and assembly v2.</title>
        <authorList>
            <person name="Copetti D."/>
            <person name="Sanderson M.J."/>
            <person name="Burquez A."/>
            <person name="Wojciechowski M.F."/>
        </authorList>
    </citation>
    <scope>NUCLEOTIDE SEQUENCE</scope>
    <source>
        <strain evidence="2">SGP5-SGP5p</strain>
        <tissue evidence="2">Aerial part</tissue>
    </source>
</reference>
<accession>A0A9Q1KHM4</accession>
<evidence type="ECO:0000256" key="1">
    <source>
        <dbReference type="SAM" id="MobiDB-lite"/>
    </source>
</evidence>
<dbReference type="Proteomes" id="UP001153076">
    <property type="component" value="Unassembled WGS sequence"/>
</dbReference>
<protein>
    <submittedName>
        <fullName evidence="2">Uncharacterized protein</fullName>
    </submittedName>
</protein>
<proteinExistence type="predicted"/>
<name>A0A9Q1KHM4_9CARY</name>
<keyword evidence="3" id="KW-1185">Reference proteome</keyword>
<sequence>MLLLDLRDKVWTHHGESKFIQTPSHTHSVKGPTSIRVEDRDGIRGMIHDAFGLYTPMSSSEPLGRQRENVQTNLVRGRGLAQFTTISNIPLSLQNQRLRNSLIKTQQQSRRLEDDEEDDDDLRDGETQSQHSQIPEWNDTIESDEQEKVQIRGYSRGFDCKAMIDSALAKDVEDEKYQRIVGHGVGGTYNQVFGVDREIRKRGCVLRDNASEEVVMLRA</sequence>
<dbReference type="OrthoDB" id="851522at2759"/>
<feature type="region of interest" description="Disordered" evidence="1">
    <location>
        <begin position="104"/>
        <end position="144"/>
    </location>
</feature>
<comment type="caution">
    <text evidence="2">The sequence shown here is derived from an EMBL/GenBank/DDBJ whole genome shotgun (WGS) entry which is preliminary data.</text>
</comment>
<organism evidence="2 3">
    <name type="scientific">Carnegiea gigantea</name>
    <dbReference type="NCBI Taxonomy" id="171969"/>
    <lineage>
        <taxon>Eukaryota</taxon>
        <taxon>Viridiplantae</taxon>
        <taxon>Streptophyta</taxon>
        <taxon>Embryophyta</taxon>
        <taxon>Tracheophyta</taxon>
        <taxon>Spermatophyta</taxon>
        <taxon>Magnoliopsida</taxon>
        <taxon>eudicotyledons</taxon>
        <taxon>Gunneridae</taxon>
        <taxon>Pentapetalae</taxon>
        <taxon>Caryophyllales</taxon>
        <taxon>Cactineae</taxon>
        <taxon>Cactaceae</taxon>
        <taxon>Cactoideae</taxon>
        <taxon>Echinocereeae</taxon>
        <taxon>Carnegiea</taxon>
    </lineage>
</organism>